<proteinExistence type="predicted"/>
<evidence type="ECO:0000313" key="5">
    <source>
        <dbReference type="Proteomes" id="UP000193944"/>
    </source>
</evidence>
<dbReference type="OrthoDB" id="10262320at2759"/>
<dbReference type="GO" id="GO:0030036">
    <property type="term" value="P:actin cytoskeleton organization"/>
    <property type="evidence" value="ECO:0007669"/>
    <property type="project" value="TreeGrafter"/>
</dbReference>
<evidence type="ECO:0000313" key="4">
    <source>
        <dbReference type="EMBL" id="ORX80408.1"/>
    </source>
</evidence>
<dbReference type="GO" id="GO:0098609">
    <property type="term" value="P:cell-cell adhesion"/>
    <property type="evidence" value="ECO:0007669"/>
    <property type="project" value="TreeGrafter"/>
</dbReference>
<dbReference type="InterPro" id="IPR011993">
    <property type="entry name" value="PH-like_dom_sf"/>
</dbReference>
<feature type="transmembrane region" description="Helical" evidence="2">
    <location>
        <begin position="1581"/>
        <end position="1599"/>
    </location>
</feature>
<dbReference type="SUPFAM" id="SSF50729">
    <property type="entry name" value="PH domain-like"/>
    <property type="match status" value="1"/>
</dbReference>
<evidence type="ECO:0000256" key="2">
    <source>
        <dbReference type="SAM" id="Phobius"/>
    </source>
</evidence>
<dbReference type="STRING" id="1754192.A0A1Y1X447"/>
<gene>
    <name evidence="4" type="ORF">BCR32DRAFT_268891</name>
</gene>
<dbReference type="GO" id="GO:0005737">
    <property type="term" value="C:cytoplasm"/>
    <property type="evidence" value="ECO:0007669"/>
    <property type="project" value="TreeGrafter"/>
</dbReference>
<organism evidence="4 5">
    <name type="scientific">Anaeromyces robustus</name>
    <dbReference type="NCBI Taxonomy" id="1754192"/>
    <lineage>
        <taxon>Eukaryota</taxon>
        <taxon>Fungi</taxon>
        <taxon>Fungi incertae sedis</taxon>
        <taxon>Chytridiomycota</taxon>
        <taxon>Chytridiomycota incertae sedis</taxon>
        <taxon>Neocallimastigomycetes</taxon>
        <taxon>Neocallimastigales</taxon>
        <taxon>Neocallimastigaceae</taxon>
        <taxon>Anaeromyces</taxon>
    </lineage>
</organism>
<dbReference type="InterPro" id="IPR014352">
    <property type="entry name" value="FERM/acyl-CoA-bd_prot_sf"/>
</dbReference>
<reference evidence="4 5" key="1">
    <citation type="submission" date="2016-08" db="EMBL/GenBank/DDBJ databases">
        <title>A Parts List for Fungal Cellulosomes Revealed by Comparative Genomics.</title>
        <authorList>
            <consortium name="DOE Joint Genome Institute"/>
            <person name="Haitjema C.H."/>
            <person name="Gilmore S.P."/>
            <person name="Henske J.K."/>
            <person name="Solomon K.V."/>
            <person name="De Groot R."/>
            <person name="Kuo A."/>
            <person name="Mondo S.J."/>
            <person name="Salamov A.A."/>
            <person name="Labutti K."/>
            <person name="Zhao Z."/>
            <person name="Chiniquy J."/>
            <person name="Barry K."/>
            <person name="Brewer H.M."/>
            <person name="Purvine S.O."/>
            <person name="Wright A.T."/>
            <person name="Boxma B."/>
            <person name="Van Alen T."/>
            <person name="Hackstein J.H."/>
            <person name="Baker S.E."/>
            <person name="Grigoriev I.V."/>
            <person name="O'Malley M.A."/>
        </authorList>
    </citation>
    <scope>NUCLEOTIDE SEQUENCE [LARGE SCALE GENOMIC DNA]</scope>
    <source>
        <strain evidence="4 5">S4</strain>
    </source>
</reference>
<dbReference type="GO" id="GO:0005886">
    <property type="term" value="C:plasma membrane"/>
    <property type="evidence" value="ECO:0007669"/>
    <property type="project" value="TreeGrafter"/>
</dbReference>
<dbReference type="InterPro" id="IPR002404">
    <property type="entry name" value="IRS_PTB"/>
</dbReference>
<feature type="coiled-coil region" evidence="1">
    <location>
        <begin position="1196"/>
        <end position="1234"/>
    </location>
</feature>
<protein>
    <recommendedName>
        <fullName evidence="3">FERM domain-containing protein</fullName>
    </recommendedName>
</protein>
<dbReference type="PANTHER" id="PTHR19981">
    <property type="entry name" value="TALIN"/>
    <property type="match status" value="1"/>
</dbReference>
<dbReference type="InterPro" id="IPR019749">
    <property type="entry name" value="Band_41_domain"/>
</dbReference>
<dbReference type="SUPFAM" id="SSF47031">
    <property type="entry name" value="Second domain of FERM"/>
    <property type="match status" value="1"/>
</dbReference>
<reference evidence="4 5" key="2">
    <citation type="submission" date="2016-08" db="EMBL/GenBank/DDBJ databases">
        <title>Pervasive Adenine N6-methylation of Active Genes in Fungi.</title>
        <authorList>
            <consortium name="DOE Joint Genome Institute"/>
            <person name="Mondo S.J."/>
            <person name="Dannebaum R.O."/>
            <person name="Kuo R.C."/>
            <person name="Labutti K."/>
            <person name="Haridas S."/>
            <person name="Kuo A."/>
            <person name="Salamov A."/>
            <person name="Ahrendt S.R."/>
            <person name="Lipzen A."/>
            <person name="Sullivan W."/>
            <person name="Andreopoulos W.B."/>
            <person name="Clum A."/>
            <person name="Lindquist E."/>
            <person name="Daum C."/>
            <person name="Ramamoorthy G.K."/>
            <person name="Gryganskyi A."/>
            <person name="Culley D."/>
            <person name="Magnuson J.K."/>
            <person name="James T.Y."/>
            <person name="O'Malley M.A."/>
            <person name="Stajich J.E."/>
            <person name="Spatafora J.W."/>
            <person name="Visel A."/>
            <person name="Grigoriev I.V."/>
        </authorList>
    </citation>
    <scope>NUCLEOTIDE SEQUENCE [LARGE SCALE GENOMIC DNA]</scope>
    <source>
        <strain evidence="4 5">S4</strain>
    </source>
</reference>
<keyword evidence="2" id="KW-0472">Membrane</keyword>
<dbReference type="SMART" id="SM00295">
    <property type="entry name" value="B41"/>
    <property type="match status" value="1"/>
</dbReference>
<dbReference type="Gene3D" id="1.20.80.10">
    <property type="match status" value="1"/>
</dbReference>
<sequence>MPNKIFLKITCEKTGNSKTLEFNDELRVCEIYEKLNEKFEVNTDEKFMIYRPLKKLYLNPGRNLYSYEFANEEVLIYKNPVRMIKIKLMDGTVKTYSINESEPISNIMDMVLNDHQINHDSKDEYGFTREEAESTTRQKRNSSSSTKLSCLYTNTKWLDITQTLCYEDIEPKDVLIFKKKLFYTDERLNRNDNVQINLIYNQIKETIINGIHPCTLEEAVLLAAIQCQVQFGDCDQDKAKSLINPEECLPPDYRKHKKIEKLVAEEYMKLKGLSDSNGKYKYVQMCRSLKTYGTTFFLVNEKNSKKKNKLVPVLLGITKSSIIRVNPETKEVLEEWKLGILKRWNYNNNSFTIDFGTYRDTNYVVETDQGSDIAKLVNDYIKLLIKMKNKSEIKEEEEESVCEEFARVSESEVPNSILQHRVEVEVRKSDISDYIDILNTALMYIQKSEECILESKSENNIYLNKTYYQNFKIISNNIDTTNENIKKLGALSKDDDIEGVCNKILNICSTIEEITTLIVFNSQYLRSNNLAKNPKVKDKESSLLIKNYYFKGKEKTNSLYSIPDSSSICSSVKDRESMVRDDYSIRSFDIKSSDLKNINNSENYRMISDKIFLPENYKITIQTKYIIESLKEVLASNNDSQRYTILSIDTRVIIELLNKLKINIYENIPGKSDCNNFIKKITEVRKTFTQLQENISNETITIENNGDEDVNDDQFEEHYIDICNCLEKNINSVFSLSKDNYINMILDLRQLQEQFNEIHPYSYKVCIKEYREMKTSTYLKKYQVFLNVLLLYINNIKKMYGDYKNFSVEDCESYDNVYSELQSLMDLLKIIPKLEVKDDKKEVVETLQFYNDVLSDSDLSRLNKLIEILNNCPKLHDIPPNTKGIQEIKISITKLQTLTNFMIIISNCMIEIYKFYSNMEIPQEGENEENNNDDNNECEIEYDKKDKMIIFDILENFTFKFSDITIELFDILTNEEFIHTSSNLFSNEAELYIDEIKKDILQLIDNEKKIINNEEKHKSVWNDSMKQLDNIQSVIFNLLAHLPLSENASNSVINIIYKLQSIIRDIEENIILSEASYLNPLHKGLEFHELHYNRIQQEYNAFQSLFNDLIKINLSEKSLLTLITKIIHKFELFVIMFKISVNSLTSLSKENQKAILDSAKAVAISLYNIIIDKLGLNEQDVEDISLLIEEFDFINIKEYNEKVNISESIKEKLLNEFNSNMNILKENLSNTNDIKNILSYNVNSLYQNINDELEIVKSKKCQKYTFDINDFESICNSFYQQVTDIYSNYSDYNDHDKIFKLNEYFISFHILSKKLKTINIENDENLKKIKDEMMDLYNTIAQINIKLKVDVISLIDERRDINNNIWESTLKDITNVISEMKNLSLKAKESQLTVYTSPKIQKLNNIERYFEHISKNNIKESDIFNSKEFYSGDNENILFYLISNTLCSVDIYITSIVAKCEELFNLSCKSPMESQMFVFDDNWCDLLLYYIIEVNETIKNLSNIIHKNKSYIKNINIYNTLKRLNEILHSLKYLNTKKYILNNKYELWSTTAGDNSIRCIITAMSFMEVDSSNQKYKLNMIYVYIFYISYIIYFTLALFK</sequence>
<comment type="caution">
    <text evidence="4">The sequence shown here is derived from an EMBL/GenBank/DDBJ whole genome shotgun (WGS) entry which is preliminary data.</text>
</comment>
<dbReference type="InterPro" id="IPR000299">
    <property type="entry name" value="FERM_domain"/>
</dbReference>
<dbReference type="Gene3D" id="2.30.29.30">
    <property type="entry name" value="Pleckstrin-homology domain (PH domain)/Phosphotyrosine-binding domain (PTB)"/>
    <property type="match status" value="1"/>
</dbReference>
<feature type="domain" description="FERM" evidence="3">
    <location>
        <begin position="82"/>
        <end position="388"/>
    </location>
</feature>
<dbReference type="CDD" id="cd14473">
    <property type="entry name" value="FERM_B-lobe"/>
    <property type="match status" value="1"/>
</dbReference>
<dbReference type="InterPro" id="IPR019748">
    <property type="entry name" value="FERM_central"/>
</dbReference>
<keyword evidence="2" id="KW-1133">Transmembrane helix</keyword>
<dbReference type="Proteomes" id="UP000193944">
    <property type="component" value="Unassembled WGS sequence"/>
</dbReference>
<evidence type="ECO:0000259" key="3">
    <source>
        <dbReference type="PROSITE" id="PS50057"/>
    </source>
</evidence>
<keyword evidence="5" id="KW-1185">Reference proteome</keyword>
<name>A0A1Y1X447_9FUNG</name>
<dbReference type="SMART" id="SM01244">
    <property type="entry name" value="IRS"/>
    <property type="match status" value="1"/>
</dbReference>
<dbReference type="EMBL" id="MCFG01000146">
    <property type="protein sequence ID" value="ORX80408.1"/>
    <property type="molecule type" value="Genomic_DNA"/>
</dbReference>
<dbReference type="PROSITE" id="PS50057">
    <property type="entry name" value="FERM_3"/>
    <property type="match status" value="1"/>
</dbReference>
<dbReference type="Pfam" id="PF02174">
    <property type="entry name" value="IRS"/>
    <property type="match status" value="1"/>
</dbReference>
<dbReference type="Gene3D" id="3.10.20.90">
    <property type="entry name" value="Phosphatidylinositol 3-kinase Catalytic Subunit, Chain A, domain 1"/>
    <property type="match status" value="2"/>
</dbReference>
<evidence type="ECO:0000256" key="1">
    <source>
        <dbReference type="SAM" id="Coils"/>
    </source>
</evidence>
<dbReference type="InterPro" id="IPR035963">
    <property type="entry name" value="FERM_2"/>
</dbReference>
<accession>A0A1Y1X447</accession>
<keyword evidence="1" id="KW-0175">Coiled coil</keyword>
<dbReference type="PANTHER" id="PTHR19981:SF1">
    <property type="entry name" value="RHEA, ISOFORM B"/>
    <property type="match status" value="1"/>
</dbReference>
<keyword evidence="2" id="KW-0812">Transmembrane</keyword>
<dbReference type="Pfam" id="PF00373">
    <property type="entry name" value="FERM_M"/>
    <property type="match status" value="1"/>
</dbReference>